<dbReference type="STRING" id="449.LHA_2883"/>
<protein>
    <recommendedName>
        <fullName evidence="4">Abortive infection protein</fullName>
    </recommendedName>
</protein>
<feature type="transmembrane region" description="Helical" evidence="1">
    <location>
        <begin position="6"/>
        <end position="31"/>
    </location>
</feature>
<accession>A0A0A8UXL8</accession>
<dbReference type="OrthoDB" id="378663at2"/>
<evidence type="ECO:0000313" key="3">
    <source>
        <dbReference type="Proteomes" id="UP000032803"/>
    </source>
</evidence>
<evidence type="ECO:0008006" key="4">
    <source>
        <dbReference type="Google" id="ProtNLM"/>
    </source>
</evidence>
<dbReference type="RefSeq" id="WP_045106983.1">
    <property type="nucleotide sequence ID" value="NZ_LN681225.1"/>
</dbReference>
<feature type="transmembrane region" description="Helical" evidence="1">
    <location>
        <begin position="139"/>
        <end position="166"/>
    </location>
</feature>
<sequence length="248" mass="27594">MQINWPLVIVLIGLSLPGVLIAVPRLINLLLPDNSEELKKRVSRLAMGQTLFMVLLMTFAGSVLSTKTGLNASLLDNLLQGKAVFTQIQDMLLPIFLTTAGGLLVFLVLYYGIAGSILDEKTFQTMRKVRVILGIDGCILYGGVVEEIIARWGLLNVLTFFAILFSRSQSPFVYWSAILLSGFVIALGQLPAYLAAGCQSSRRFIYSMVLLNIWQSILFGWLFWQFGLVAAITAHILFHIGWFLYDRA</sequence>
<organism evidence="2 3">
    <name type="scientific">Legionella hackeliae</name>
    <dbReference type="NCBI Taxonomy" id="449"/>
    <lineage>
        <taxon>Bacteria</taxon>
        <taxon>Pseudomonadati</taxon>
        <taxon>Pseudomonadota</taxon>
        <taxon>Gammaproteobacteria</taxon>
        <taxon>Legionellales</taxon>
        <taxon>Legionellaceae</taxon>
        <taxon>Legionella</taxon>
    </lineage>
</organism>
<keyword evidence="1" id="KW-1133">Transmembrane helix</keyword>
<dbReference type="EMBL" id="LN681225">
    <property type="protein sequence ID" value="CEK11877.1"/>
    <property type="molecule type" value="Genomic_DNA"/>
</dbReference>
<dbReference type="HOGENOM" id="CLU_082370_0_0_6"/>
<keyword evidence="1" id="KW-0812">Transmembrane</keyword>
<feature type="transmembrane region" description="Helical" evidence="1">
    <location>
        <begin position="228"/>
        <end position="245"/>
    </location>
</feature>
<dbReference type="Proteomes" id="UP000032803">
    <property type="component" value="Chromosome I"/>
</dbReference>
<name>A0A0A8UXL8_LEGHA</name>
<dbReference type="AlphaFoldDB" id="A0A0A8UXL8"/>
<feature type="transmembrane region" description="Helical" evidence="1">
    <location>
        <begin position="95"/>
        <end position="118"/>
    </location>
</feature>
<keyword evidence="1" id="KW-0472">Membrane</keyword>
<keyword evidence="3" id="KW-1185">Reference proteome</keyword>
<feature type="transmembrane region" description="Helical" evidence="1">
    <location>
        <begin position="51"/>
        <end position="75"/>
    </location>
</feature>
<evidence type="ECO:0000313" key="2">
    <source>
        <dbReference type="EMBL" id="CEK11877.1"/>
    </source>
</evidence>
<proteinExistence type="predicted"/>
<feature type="transmembrane region" description="Helical" evidence="1">
    <location>
        <begin position="172"/>
        <end position="192"/>
    </location>
</feature>
<gene>
    <name evidence="2" type="ORF">LHA_2883</name>
</gene>
<dbReference type="PATRIC" id="fig|449.7.peg.1421"/>
<evidence type="ECO:0000256" key="1">
    <source>
        <dbReference type="SAM" id="Phobius"/>
    </source>
</evidence>
<dbReference type="KEGG" id="lha:LHA_2883"/>
<reference evidence="3" key="1">
    <citation type="submission" date="2014-09" db="EMBL/GenBank/DDBJ databases">
        <authorList>
            <person name="Gomez-Valero L."/>
        </authorList>
    </citation>
    <scope>NUCLEOTIDE SEQUENCE [LARGE SCALE GENOMIC DNA]</scope>
    <source>
        <strain evidence="3">ATCC35250</strain>
    </source>
</reference>